<evidence type="ECO:0000256" key="2">
    <source>
        <dbReference type="ARBA" id="ARBA00022536"/>
    </source>
</evidence>
<dbReference type="GO" id="GO:0006397">
    <property type="term" value="P:mRNA processing"/>
    <property type="evidence" value="ECO:0007669"/>
    <property type="project" value="InterPro"/>
</dbReference>
<dbReference type="InterPro" id="IPR035976">
    <property type="entry name" value="Sushi/SCR/CCP_sf"/>
</dbReference>
<evidence type="ECO:0000313" key="18">
    <source>
        <dbReference type="EMBL" id="EMP33475.1"/>
    </source>
</evidence>
<keyword evidence="6" id="KW-0677">Repeat</keyword>
<feature type="domain" description="Sushi" evidence="17">
    <location>
        <begin position="751"/>
        <end position="810"/>
    </location>
</feature>
<evidence type="ECO:0000256" key="10">
    <source>
        <dbReference type="ARBA" id="ARBA00023180"/>
    </source>
</evidence>
<dbReference type="SMART" id="SM00179">
    <property type="entry name" value="EGF_CA"/>
    <property type="match status" value="2"/>
</dbReference>
<evidence type="ECO:0000256" key="4">
    <source>
        <dbReference type="ARBA" id="ARBA00022692"/>
    </source>
</evidence>
<dbReference type="SMART" id="SM00181">
    <property type="entry name" value="EGF"/>
    <property type="match status" value="3"/>
</dbReference>
<dbReference type="SMART" id="SM00360">
    <property type="entry name" value="RRM"/>
    <property type="match status" value="2"/>
</dbReference>
<dbReference type="InterPro" id="IPR049883">
    <property type="entry name" value="NOTCH1_EGF-like"/>
</dbReference>
<dbReference type="Pfam" id="PF13893">
    <property type="entry name" value="RRM_5"/>
    <property type="match status" value="1"/>
</dbReference>
<dbReference type="PROSITE" id="PS01187">
    <property type="entry name" value="EGF_CA"/>
    <property type="match status" value="1"/>
</dbReference>
<keyword evidence="7" id="KW-1133">Transmembrane helix</keyword>
<feature type="domain" description="EGF-like" evidence="15">
    <location>
        <begin position="447"/>
        <end position="484"/>
    </location>
</feature>
<keyword evidence="5" id="KW-0732">Signal</keyword>
<keyword evidence="9" id="KW-1015">Disulfide bond</keyword>
<dbReference type="GO" id="GO:0003723">
    <property type="term" value="F:RNA binding"/>
    <property type="evidence" value="ECO:0007669"/>
    <property type="project" value="UniProtKB-UniRule"/>
</dbReference>
<evidence type="ECO:0000256" key="9">
    <source>
        <dbReference type="ARBA" id="ARBA00023157"/>
    </source>
</evidence>
<feature type="domain" description="Sushi" evidence="17">
    <location>
        <begin position="845"/>
        <end position="904"/>
    </location>
</feature>
<feature type="domain" description="RRM" evidence="16">
    <location>
        <begin position="20"/>
        <end position="104"/>
    </location>
</feature>
<evidence type="ECO:0000313" key="19">
    <source>
        <dbReference type="Proteomes" id="UP000031443"/>
    </source>
</evidence>
<dbReference type="PROSITE" id="PS01186">
    <property type="entry name" value="EGF_2"/>
    <property type="match status" value="1"/>
</dbReference>
<keyword evidence="19" id="KW-1185">Reference proteome</keyword>
<dbReference type="PANTHER" id="PTHR24051:SF5">
    <property type="entry name" value="SUSHI DOMAIN-CONTAINING PROTEIN 1"/>
    <property type="match status" value="1"/>
</dbReference>
<dbReference type="InterPro" id="IPR000504">
    <property type="entry name" value="RRM_dom"/>
</dbReference>
<evidence type="ECO:0000256" key="14">
    <source>
        <dbReference type="SAM" id="MobiDB-lite"/>
    </source>
</evidence>
<dbReference type="PROSITE" id="PS00010">
    <property type="entry name" value="ASX_HYDROXYL"/>
    <property type="match status" value="2"/>
</dbReference>
<evidence type="ECO:0000259" key="16">
    <source>
        <dbReference type="PROSITE" id="PS50102"/>
    </source>
</evidence>
<dbReference type="eggNOG" id="KOG1190">
    <property type="taxonomic scope" value="Eukaryota"/>
</dbReference>
<feature type="non-terminal residue" evidence="18">
    <location>
        <position position="1"/>
    </location>
</feature>
<dbReference type="InterPro" id="IPR000436">
    <property type="entry name" value="Sushi_SCR_CCP_dom"/>
</dbReference>
<feature type="region of interest" description="Disordered" evidence="14">
    <location>
        <begin position="317"/>
        <end position="336"/>
    </location>
</feature>
<evidence type="ECO:0000256" key="6">
    <source>
        <dbReference type="ARBA" id="ARBA00022737"/>
    </source>
</evidence>
<dbReference type="FunFam" id="2.10.25.10:FF:000038">
    <property type="entry name" value="Fibrillin 2"/>
    <property type="match status" value="1"/>
</dbReference>
<dbReference type="CDD" id="cd00033">
    <property type="entry name" value="CCP"/>
    <property type="match status" value="4"/>
</dbReference>
<dbReference type="CDD" id="cd12784">
    <property type="entry name" value="RRM2_ROD1"/>
    <property type="match status" value="1"/>
</dbReference>
<keyword evidence="12" id="KW-0694">RNA-binding</keyword>
<comment type="caution">
    <text evidence="11">Lacks conserved residue(s) required for the propagation of feature annotation.</text>
</comment>
<dbReference type="InterPro" id="IPR000742">
    <property type="entry name" value="EGF"/>
</dbReference>
<dbReference type="GO" id="GO:0005634">
    <property type="term" value="C:nucleus"/>
    <property type="evidence" value="ECO:0007669"/>
    <property type="project" value="InterPro"/>
</dbReference>
<dbReference type="Pfam" id="PF23144">
    <property type="entry name" value="Fn3_PTPRU"/>
    <property type="match status" value="1"/>
</dbReference>
<dbReference type="InterPro" id="IPR001881">
    <property type="entry name" value="EGF-like_Ca-bd_dom"/>
</dbReference>
<dbReference type="SUPFAM" id="SSF57184">
    <property type="entry name" value="Growth factor receptor domain"/>
    <property type="match status" value="1"/>
</dbReference>
<dbReference type="InterPro" id="IPR057598">
    <property type="entry name" value="Fn3_PTPRU"/>
</dbReference>
<evidence type="ECO:0000256" key="11">
    <source>
        <dbReference type="PROSITE-ProRule" id="PRU00076"/>
    </source>
</evidence>
<gene>
    <name evidence="18" type="ORF">UY3_09390</name>
</gene>
<feature type="domain" description="RRM" evidence="16">
    <location>
        <begin position="143"/>
        <end position="219"/>
    </location>
</feature>
<dbReference type="InterPro" id="IPR021790">
    <property type="entry name" value="PTBP1-like_RRM2"/>
</dbReference>
<dbReference type="GO" id="GO:0005509">
    <property type="term" value="F:calcium ion binding"/>
    <property type="evidence" value="ECO:0007669"/>
    <property type="project" value="InterPro"/>
</dbReference>
<dbReference type="InterPro" id="IPR034326">
    <property type="entry name" value="ROD1_RRM1"/>
</dbReference>
<evidence type="ECO:0000256" key="1">
    <source>
        <dbReference type="ARBA" id="ARBA00004479"/>
    </source>
</evidence>
<evidence type="ECO:0000256" key="12">
    <source>
        <dbReference type="PROSITE-ProRule" id="PRU00176"/>
    </source>
</evidence>
<dbReference type="PROSITE" id="PS50026">
    <property type="entry name" value="EGF_3"/>
    <property type="match status" value="3"/>
</dbReference>
<dbReference type="CDD" id="cd12779">
    <property type="entry name" value="RRM1_ROD1"/>
    <property type="match status" value="1"/>
</dbReference>
<feature type="domain" description="Sushi" evidence="17">
    <location>
        <begin position="691"/>
        <end position="750"/>
    </location>
</feature>
<dbReference type="FunFam" id="3.30.70.330:FF:000018">
    <property type="entry name" value="Polypyrimidine tract-binding protein 2 isoform 1"/>
    <property type="match status" value="1"/>
</dbReference>
<dbReference type="FunFam" id="3.30.70.330:FF:000032">
    <property type="entry name" value="Polypyrimidine tract-binding protein 2 isoform 1"/>
    <property type="match status" value="1"/>
</dbReference>
<feature type="domain" description="Sushi" evidence="17">
    <location>
        <begin position="631"/>
        <end position="690"/>
    </location>
</feature>
<feature type="region of interest" description="Disordered" evidence="14">
    <location>
        <begin position="1453"/>
        <end position="1506"/>
    </location>
</feature>
<evidence type="ECO:0000256" key="8">
    <source>
        <dbReference type="ARBA" id="ARBA00023136"/>
    </source>
</evidence>
<dbReference type="CDD" id="cd00054">
    <property type="entry name" value="EGF_CA"/>
    <property type="match status" value="2"/>
</dbReference>
<evidence type="ECO:0000256" key="13">
    <source>
        <dbReference type="PROSITE-ProRule" id="PRU00302"/>
    </source>
</evidence>
<dbReference type="STRING" id="8469.M7BD18"/>
<reference evidence="19" key="1">
    <citation type="journal article" date="2013" name="Nat. Genet.">
        <title>The draft genomes of soft-shell turtle and green sea turtle yield insights into the development and evolution of the turtle-specific body plan.</title>
        <authorList>
            <person name="Wang Z."/>
            <person name="Pascual-Anaya J."/>
            <person name="Zadissa A."/>
            <person name="Li W."/>
            <person name="Niimura Y."/>
            <person name="Huang Z."/>
            <person name="Li C."/>
            <person name="White S."/>
            <person name="Xiong Z."/>
            <person name="Fang D."/>
            <person name="Wang B."/>
            <person name="Ming Y."/>
            <person name="Chen Y."/>
            <person name="Zheng Y."/>
            <person name="Kuraku S."/>
            <person name="Pignatelli M."/>
            <person name="Herrero J."/>
            <person name="Beal K."/>
            <person name="Nozawa M."/>
            <person name="Li Q."/>
            <person name="Wang J."/>
            <person name="Zhang H."/>
            <person name="Yu L."/>
            <person name="Shigenobu S."/>
            <person name="Wang J."/>
            <person name="Liu J."/>
            <person name="Flicek P."/>
            <person name="Searle S."/>
            <person name="Wang J."/>
            <person name="Kuratani S."/>
            <person name="Yin Y."/>
            <person name="Aken B."/>
            <person name="Zhang G."/>
            <person name="Irie N."/>
        </authorList>
    </citation>
    <scope>NUCLEOTIDE SEQUENCE [LARGE SCALE GENOMIC DNA]</scope>
</reference>
<dbReference type="SMART" id="SM00032">
    <property type="entry name" value="CCP"/>
    <property type="match status" value="4"/>
</dbReference>
<dbReference type="Proteomes" id="UP000031443">
    <property type="component" value="Unassembled WGS sequence"/>
</dbReference>
<dbReference type="InterPro" id="IPR000152">
    <property type="entry name" value="EGF-type_Asp/Asn_hydroxyl_site"/>
</dbReference>
<keyword evidence="8" id="KW-0472">Membrane</keyword>
<dbReference type="PROSITE" id="PS50923">
    <property type="entry name" value="SUSHI"/>
    <property type="match status" value="4"/>
</dbReference>
<evidence type="ECO:0000256" key="3">
    <source>
        <dbReference type="ARBA" id="ARBA00022553"/>
    </source>
</evidence>
<accession>M7BD18</accession>
<dbReference type="GO" id="GO:0016020">
    <property type="term" value="C:membrane"/>
    <property type="evidence" value="ECO:0007669"/>
    <property type="project" value="UniProtKB-SubCell"/>
</dbReference>
<dbReference type="Gene3D" id="3.30.70.330">
    <property type="match status" value="4"/>
</dbReference>
<dbReference type="PROSITE" id="PS50102">
    <property type="entry name" value="RRM"/>
    <property type="match status" value="2"/>
</dbReference>
<sequence>ANGNDNKKFKGDRSPCSPSRVLHLRKIPNDVTEAEVISLGLPFGKVTNLLMLKGKSQAFLEMASEEAAVTMVNYYTPVTPHLRSQPVYIQYSNHRELKTDNLPNQARTQAALQAVNAVQSGALALTGAPATEGGLLPGQSSVLRIIVENLFYPVTLEVLYQIFSKFGTVLKIITFTKNNQFQALLQYADPMNAHYAKMALDGQNIYNACCTLRIDFSKLTSLNVKYNNDKSRDFTRLDLPSGDGQPSLDPNMAATFGTPGIISSPYAGAAGFAPAIGFHQAADITINIYVLAMSHLNGQRLYGKVLRATLSKHQTVQLPREGQEDQGLTKDYSNSPLHRFKKPGSKNFLNIFPPSATLHLSNIPPSVTVDDLKNLFADTGCTVKAFKFFHYGSAQATWLRSSRDTGIVSSSLLNDFITCQGVPRCARALHTSVKAPPQRTAATNSSVPDVCATCHANATCQQKEGKNVCICNYGFVGNGRTHCQDKDECQIGASKICGEHTSCHNTHGSFYCICLEGYHPSNNNKIFIPNDGTYCADIDECQVSGLCGVGGRCVNTIGSYSCYCMEGYRPENGTEFFHPAGNTVSCKAVDCGVPPSVLNAQAMNLLCSRISNDLMWFFSPHPRFPSLLVAVDCGVPPSVLNAHSAPLRRTTYGSEVAYICLHGYVMESGNQTAVCNAKGQWEGADLVCKEIDCGRPLWIPHAEMIWDNSTTLGSMVYYKCSEGFHFSGEKNFSQCTIIQKWENITGACEVMDCGRPPSIPNTDMIWNNISQLGSSVHYQCKKGFRSINESNTSRCIYNGSWEIPAIICKDDDVLLPYNVSMVSLKTGNVPGTATASQASILQREVDCGIPPPIQHAELMSNPSSSPGSVVQYSCQKGFEYAGGNNISVCTEEGVWVKSTLTCTGIGSLTQNSNGQQRLRELWDSYPQCTAPLSSMTFIFPLPPTVKAAIGNVSIFNQTCMKWRRSTRETNLKTVYLFHIQGRRRHQEAFFHEAEFNFTAEEETPELCLDLQAGMNYTVTITVVSPEPSRPVTVTIKTAEEEGFGNVSVFNDTCLKWRRRSGRIGVKETYLFHIQEQQGYLLKSSHEMMINFTTEEENPEVCLPLHLGVNYTLSITEASTKLVLQIPIMLPATEEELLSNVSIFNETCVKWQRKVARAGTKETYTFRILGRRWYQKEFSREMIFNFTTGEETPEVCLELNSGANYMVNITTASSKGTSALITIAIKTEDPPFPEIEFVTVHGPVPALSLRKAEDRNGPISFYQVIVLPLALQSTFTCDSLAAVTFFSNATEGYVAAEFLAKDVADNMLISLGDRHYYGAFYNAPLKQGKDYCVVLRIISQWNKATYFLVLASSHGQQANPGIDGSCLVAGGWFLWHGGPVQPIASVSTTGLGTRNFSAVHSTAVAARPVANTEALLGSMGHSGDGNAPFTARFSSHIGAEIDDPTGPVLEARSEVRVEDPVPTPKPPSPAAAKPSAPPPAATASSLDELAGGVGGQRLGQTGPHRLCPKNKEAKKLDLFGRKMYSTASFQFRVANHQSLLGCYNFNLWESLQKVQDSLPQGQAQGFGTLVEESTAVARCSLQMAWDVADSAARVVASAVVM</sequence>
<dbReference type="InterPro" id="IPR009017">
    <property type="entry name" value="GFP"/>
</dbReference>
<dbReference type="InterPro" id="IPR035979">
    <property type="entry name" value="RBD_domain_sf"/>
</dbReference>
<feature type="domain" description="EGF-like" evidence="15">
    <location>
        <begin position="537"/>
        <end position="574"/>
    </location>
</feature>
<keyword evidence="3" id="KW-0597">Phosphoprotein</keyword>
<dbReference type="Gene3D" id="1.10.287.3160">
    <property type="match status" value="1"/>
</dbReference>
<dbReference type="InterPro" id="IPR018097">
    <property type="entry name" value="EGF_Ca-bd_CS"/>
</dbReference>
<dbReference type="EMBL" id="KB536020">
    <property type="protein sequence ID" value="EMP33475.1"/>
    <property type="molecule type" value="Genomic_DNA"/>
</dbReference>
<keyword evidence="4" id="KW-0812">Transmembrane</keyword>
<proteinExistence type="predicted"/>
<dbReference type="NCBIfam" id="TIGR01649">
    <property type="entry name" value="hnRNP-L_PTB"/>
    <property type="match status" value="1"/>
</dbReference>
<dbReference type="InterPro" id="IPR051622">
    <property type="entry name" value="R-tyr_protein_phosphatases"/>
</dbReference>
<feature type="compositionally biased region" description="Pro residues" evidence="14">
    <location>
        <begin position="1460"/>
        <end position="1479"/>
    </location>
</feature>
<dbReference type="SUPFAM" id="SSF54928">
    <property type="entry name" value="RNA-binding domain, RBD"/>
    <property type="match status" value="3"/>
</dbReference>
<dbReference type="InterPro" id="IPR009030">
    <property type="entry name" value="Growth_fac_rcpt_cys_sf"/>
</dbReference>
<dbReference type="SUPFAM" id="SSF57196">
    <property type="entry name" value="EGF/Laminin"/>
    <property type="match status" value="1"/>
</dbReference>
<keyword evidence="13" id="KW-0768">Sushi</keyword>
<dbReference type="Pfam" id="PF07645">
    <property type="entry name" value="EGF_CA"/>
    <property type="match status" value="2"/>
</dbReference>
<keyword evidence="10" id="KW-0325">Glycoprotein</keyword>
<evidence type="ECO:0000259" key="17">
    <source>
        <dbReference type="PROSITE" id="PS50923"/>
    </source>
</evidence>
<dbReference type="Pfam" id="PF11835">
    <property type="entry name" value="RRM_8"/>
    <property type="match status" value="1"/>
</dbReference>
<keyword evidence="2 11" id="KW-0245">EGF-like domain</keyword>
<dbReference type="InterPro" id="IPR006536">
    <property type="entry name" value="HnRNP-L/PTB"/>
</dbReference>
<protein>
    <submittedName>
        <fullName evidence="18">Regulator of differentiation 1</fullName>
    </submittedName>
</protein>
<dbReference type="InterPro" id="IPR012677">
    <property type="entry name" value="Nucleotide-bd_a/b_plait_sf"/>
</dbReference>
<dbReference type="Gene3D" id="2.40.155.10">
    <property type="entry name" value="Green fluorescent protein"/>
    <property type="match status" value="1"/>
</dbReference>
<name>M7BD18_CHEMY</name>
<comment type="subcellular location">
    <subcellularLocation>
        <location evidence="1">Membrane</location>
        <topology evidence="1">Single-pass type I membrane protein</topology>
    </subcellularLocation>
</comment>
<dbReference type="Pfam" id="PF00084">
    <property type="entry name" value="Sushi"/>
    <property type="match status" value="4"/>
</dbReference>
<organism evidence="18 19">
    <name type="scientific">Chelonia mydas</name>
    <name type="common">Green sea-turtle</name>
    <name type="synonym">Chelonia agassizi</name>
    <dbReference type="NCBI Taxonomy" id="8469"/>
    <lineage>
        <taxon>Eukaryota</taxon>
        <taxon>Metazoa</taxon>
        <taxon>Chordata</taxon>
        <taxon>Craniata</taxon>
        <taxon>Vertebrata</taxon>
        <taxon>Euteleostomi</taxon>
        <taxon>Archelosauria</taxon>
        <taxon>Testudinata</taxon>
        <taxon>Testudines</taxon>
        <taxon>Cryptodira</taxon>
        <taxon>Durocryptodira</taxon>
        <taxon>Americhelydia</taxon>
        <taxon>Chelonioidea</taxon>
        <taxon>Cheloniidae</taxon>
        <taxon>Chelonia</taxon>
    </lineage>
</organism>
<evidence type="ECO:0000259" key="15">
    <source>
        <dbReference type="PROSITE" id="PS50026"/>
    </source>
</evidence>
<dbReference type="Gene3D" id="2.10.70.10">
    <property type="entry name" value="Complement Module, domain 1"/>
    <property type="match status" value="4"/>
</dbReference>
<dbReference type="SUPFAM" id="SSF57535">
    <property type="entry name" value="Complement control module/SCR domain"/>
    <property type="match status" value="4"/>
</dbReference>
<evidence type="ECO:0000256" key="5">
    <source>
        <dbReference type="ARBA" id="ARBA00022729"/>
    </source>
</evidence>
<evidence type="ECO:0000256" key="7">
    <source>
        <dbReference type="ARBA" id="ARBA00022989"/>
    </source>
</evidence>
<dbReference type="Gene3D" id="2.10.25.10">
    <property type="entry name" value="Laminin"/>
    <property type="match status" value="2"/>
</dbReference>
<feature type="domain" description="EGF-like" evidence="15">
    <location>
        <begin position="485"/>
        <end position="524"/>
    </location>
</feature>
<dbReference type="PANTHER" id="PTHR24051">
    <property type="entry name" value="SUSHI DOMAIN-CONTAINING PROTEIN 1"/>
    <property type="match status" value="1"/>
</dbReference>